<dbReference type="AlphaFoldDB" id="A0A139HD96"/>
<protein>
    <recommendedName>
        <fullName evidence="4">Actin-like ATPase domain-containing protein</fullName>
    </recommendedName>
</protein>
<gene>
    <name evidence="2" type="ORF">AC578_3359</name>
</gene>
<proteinExistence type="predicted"/>
<keyword evidence="1" id="KW-0732">Signal</keyword>
<reference evidence="2 3" key="1">
    <citation type="submission" date="2015-07" db="EMBL/GenBank/DDBJ databases">
        <title>Comparative genomics of the Sigatoka disease complex on banana suggests a link between parallel evolutionary changes in Pseudocercospora fijiensis and Pseudocercospora eumusae and increased virulence on the banana host.</title>
        <authorList>
            <person name="Chang T.-C."/>
            <person name="Salvucci A."/>
            <person name="Crous P.W."/>
            <person name="Stergiopoulos I."/>
        </authorList>
    </citation>
    <scope>NUCLEOTIDE SEQUENCE [LARGE SCALE GENOMIC DNA]</scope>
    <source>
        <strain evidence="2 3">CBS 114824</strain>
    </source>
</reference>
<evidence type="ECO:0000313" key="2">
    <source>
        <dbReference type="EMBL" id="KXT00392.1"/>
    </source>
</evidence>
<comment type="caution">
    <text evidence="2">The sequence shown here is derived from an EMBL/GenBank/DDBJ whole genome shotgun (WGS) entry which is preliminary data.</text>
</comment>
<feature type="chain" id="PRO_5007806501" description="Actin-like ATPase domain-containing protein" evidence="1">
    <location>
        <begin position="19"/>
        <end position="356"/>
    </location>
</feature>
<dbReference type="OrthoDB" id="2241241at2759"/>
<organism evidence="2 3">
    <name type="scientific">Pseudocercospora eumusae</name>
    <dbReference type="NCBI Taxonomy" id="321146"/>
    <lineage>
        <taxon>Eukaryota</taxon>
        <taxon>Fungi</taxon>
        <taxon>Dikarya</taxon>
        <taxon>Ascomycota</taxon>
        <taxon>Pezizomycotina</taxon>
        <taxon>Dothideomycetes</taxon>
        <taxon>Dothideomycetidae</taxon>
        <taxon>Mycosphaerellales</taxon>
        <taxon>Mycosphaerellaceae</taxon>
        <taxon>Pseudocercospora</taxon>
    </lineage>
</organism>
<evidence type="ECO:0000256" key="1">
    <source>
        <dbReference type="SAM" id="SignalP"/>
    </source>
</evidence>
<keyword evidence="3" id="KW-1185">Reference proteome</keyword>
<dbReference type="EMBL" id="LFZN01000074">
    <property type="protein sequence ID" value="KXT00392.1"/>
    <property type="molecule type" value="Genomic_DNA"/>
</dbReference>
<evidence type="ECO:0000313" key="3">
    <source>
        <dbReference type="Proteomes" id="UP000070133"/>
    </source>
</evidence>
<sequence length="356" mass="38709">MMLAIISSWLLSALCCLAAEDQKLLFISKRQILGIGIDFSPSYATAAASFANGSNIPLAMLEGGDDWRSLMADVSWDKLNHGGPPIVPGSAISTLQHTLEKLMSAGQERLGHPITKAAVSVPASNTISRWGRKPMTDAITAAFSAAGVEFLEILSFPADESLLYPANVLLAGHGLGLCQPHTITEHECIADNTPKLDMLPAEIYYLVGYHPDALELILTHTTTLAYGVNPVSWPNYNLGAKARGQNPEEEFYWEEVRQLLSSPFIGAVPYSVKVTRVILYGTHGEDEKLRSTVRDVLATFLDPEDPLPVWIEDEVDSTYAGALGAAEFAKRQPYWSAASSEVVSQNTRIGQPRIDL</sequence>
<name>A0A139HD96_9PEZI</name>
<evidence type="ECO:0008006" key="4">
    <source>
        <dbReference type="Google" id="ProtNLM"/>
    </source>
</evidence>
<feature type="signal peptide" evidence="1">
    <location>
        <begin position="1"/>
        <end position="18"/>
    </location>
</feature>
<accession>A0A139HD96</accession>
<dbReference type="Proteomes" id="UP000070133">
    <property type="component" value="Unassembled WGS sequence"/>
</dbReference>